<feature type="non-terminal residue" evidence="2">
    <location>
        <position position="1"/>
    </location>
</feature>
<comment type="caution">
    <text evidence="2">The sequence shown here is derived from an EMBL/GenBank/DDBJ whole genome shotgun (WGS) entry which is preliminary data.</text>
</comment>
<dbReference type="EMBL" id="MU839850">
    <property type="protein sequence ID" value="KAK1749983.1"/>
    <property type="molecule type" value="Genomic_DNA"/>
</dbReference>
<feature type="transmembrane region" description="Helical" evidence="1">
    <location>
        <begin position="37"/>
        <end position="56"/>
    </location>
</feature>
<keyword evidence="1" id="KW-1133">Transmembrane helix</keyword>
<name>A0AAJ0F440_9PEZI</name>
<proteinExistence type="predicted"/>
<evidence type="ECO:0000256" key="1">
    <source>
        <dbReference type="SAM" id="Phobius"/>
    </source>
</evidence>
<accession>A0AAJ0F440</accession>
<reference evidence="2" key="1">
    <citation type="submission" date="2023-06" db="EMBL/GenBank/DDBJ databases">
        <title>Genome-scale phylogeny and comparative genomics of the fungal order Sordariales.</title>
        <authorList>
            <consortium name="Lawrence Berkeley National Laboratory"/>
            <person name="Hensen N."/>
            <person name="Bonometti L."/>
            <person name="Westerberg I."/>
            <person name="Brannstrom I.O."/>
            <person name="Guillou S."/>
            <person name="Cros-Aarteil S."/>
            <person name="Calhoun S."/>
            <person name="Haridas S."/>
            <person name="Kuo A."/>
            <person name="Mondo S."/>
            <person name="Pangilinan J."/>
            <person name="Riley R."/>
            <person name="Labutti K."/>
            <person name="Andreopoulos B."/>
            <person name="Lipzen A."/>
            <person name="Chen C."/>
            <person name="Yanf M."/>
            <person name="Daum C."/>
            <person name="Ng V."/>
            <person name="Clum A."/>
            <person name="Steindorff A."/>
            <person name="Ohm R."/>
            <person name="Martin F."/>
            <person name="Silar P."/>
            <person name="Natvig D."/>
            <person name="Lalanne C."/>
            <person name="Gautier V."/>
            <person name="Ament-Velasquez S.L."/>
            <person name="Kruys A."/>
            <person name="Hutchinson M.I."/>
            <person name="Powell A.J."/>
            <person name="Barry K."/>
            <person name="Miller A.N."/>
            <person name="Grigoriev I.V."/>
            <person name="Debuchy R."/>
            <person name="Gladieux P."/>
            <person name="Thoren M.H."/>
            <person name="Johannesson H."/>
        </authorList>
    </citation>
    <scope>NUCLEOTIDE SEQUENCE</scope>
    <source>
        <strain evidence="2">PSN4</strain>
    </source>
</reference>
<sequence>VLSQNDDKPDTAFDGRAIRRRHLPSLQLVSRAGTTTYTIGFLFDCLSFLAGFLCFLDDHGAIGFRNLTVSHVLELCELCGRETDSAPEKIGRCNEVDEPKL</sequence>
<organism evidence="2 3">
    <name type="scientific">Echria macrotheca</name>
    <dbReference type="NCBI Taxonomy" id="438768"/>
    <lineage>
        <taxon>Eukaryota</taxon>
        <taxon>Fungi</taxon>
        <taxon>Dikarya</taxon>
        <taxon>Ascomycota</taxon>
        <taxon>Pezizomycotina</taxon>
        <taxon>Sordariomycetes</taxon>
        <taxon>Sordariomycetidae</taxon>
        <taxon>Sordariales</taxon>
        <taxon>Schizotheciaceae</taxon>
        <taxon>Echria</taxon>
    </lineage>
</organism>
<keyword evidence="1" id="KW-0472">Membrane</keyword>
<gene>
    <name evidence="2" type="ORF">QBC47DRAFT_354177</name>
</gene>
<evidence type="ECO:0000313" key="3">
    <source>
        <dbReference type="Proteomes" id="UP001239445"/>
    </source>
</evidence>
<dbReference type="AlphaFoldDB" id="A0AAJ0F440"/>
<keyword evidence="3" id="KW-1185">Reference proteome</keyword>
<keyword evidence="1" id="KW-0812">Transmembrane</keyword>
<dbReference type="Proteomes" id="UP001239445">
    <property type="component" value="Unassembled WGS sequence"/>
</dbReference>
<evidence type="ECO:0000313" key="2">
    <source>
        <dbReference type="EMBL" id="KAK1749983.1"/>
    </source>
</evidence>
<protein>
    <submittedName>
        <fullName evidence="2">Uncharacterized protein</fullName>
    </submittedName>
</protein>